<keyword evidence="6 9" id="KW-0333">Golgi apparatus</keyword>
<dbReference type="AlphaFoldDB" id="A0A9D4BQA5"/>
<dbReference type="InterPro" id="IPR018011">
    <property type="entry name" value="Carb_sulfotrans_8-10"/>
</dbReference>
<evidence type="ECO:0000256" key="9">
    <source>
        <dbReference type="RuleBase" id="RU364020"/>
    </source>
</evidence>
<evidence type="ECO:0000256" key="2">
    <source>
        <dbReference type="ARBA" id="ARBA00006339"/>
    </source>
</evidence>
<keyword evidence="8 9" id="KW-0325">Glycoprotein</keyword>
<sequence length="172" mass="20565">MIKYMIPVPQVRSLYCPVEKVGSTFWQRFIYMIQKSSPRKRKYSHPFEVDINLALVHRPKPLYRAKPRDFKNDFKLMFVRDPYKRIASAFVDKLLAPNPLFWKLIGRSAIEKFRGVDKNRKCFHDVTFSEFLQFVVWAEKSRRELDAHFQVATEVCVPCTMKYDYIGKYKIV</sequence>
<dbReference type="EC" id="2.8.2.-" evidence="9"/>
<evidence type="ECO:0000256" key="8">
    <source>
        <dbReference type="ARBA" id="ARBA00023180"/>
    </source>
</evidence>
<keyword evidence="9" id="KW-0735">Signal-anchor</keyword>
<evidence type="ECO:0000313" key="11">
    <source>
        <dbReference type="Proteomes" id="UP000828390"/>
    </source>
</evidence>
<keyword evidence="7" id="KW-0472">Membrane</keyword>
<dbReference type="GO" id="GO:0000139">
    <property type="term" value="C:Golgi membrane"/>
    <property type="evidence" value="ECO:0007669"/>
    <property type="project" value="UniProtKB-SubCell"/>
</dbReference>
<keyword evidence="11" id="KW-1185">Reference proteome</keyword>
<evidence type="ECO:0000256" key="1">
    <source>
        <dbReference type="ARBA" id="ARBA00004323"/>
    </source>
</evidence>
<organism evidence="10 11">
    <name type="scientific">Dreissena polymorpha</name>
    <name type="common">Zebra mussel</name>
    <name type="synonym">Mytilus polymorpha</name>
    <dbReference type="NCBI Taxonomy" id="45954"/>
    <lineage>
        <taxon>Eukaryota</taxon>
        <taxon>Metazoa</taxon>
        <taxon>Spiralia</taxon>
        <taxon>Lophotrochozoa</taxon>
        <taxon>Mollusca</taxon>
        <taxon>Bivalvia</taxon>
        <taxon>Autobranchia</taxon>
        <taxon>Heteroconchia</taxon>
        <taxon>Euheterodonta</taxon>
        <taxon>Imparidentia</taxon>
        <taxon>Neoheterodontei</taxon>
        <taxon>Myida</taxon>
        <taxon>Dreissenoidea</taxon>
        <taxon>Dreissenidae</taxon>
        <taxon>Dreissena</taxon>
    </lineage>
</organism>
<reference evidence="10" key="2">
    <citation type="submission" date="2020-11" db="EMBL/GenBank/DDBJ databases">
        <authorList>
            <person name="McCartney M.A."/>
            <person name="Auch B."/>
            <person name="Kono T."/>
            <person name="Mallez S."/>
            <person name="Becker A."/>
            <person name="Gohl D.M."/>
            <person name="Silverstein K.A.T."/>
            <person name="Koren S."/>
            <person name="Bechman K.B."/>
            <person name="Herman A."/>
            <person name="Abrahante J.E."/>
            <person name="Garbe J."/>
        </authorList>
    </citation>
    <scope>NUCLEOTIDE SEQUENCE</scope>
    <source>
        <strain evidence="10">Duluth1</strain>
        <tissue evidence="10">Whole animal</tissue>
    </source>
</reference>
<comment type="caution">
    <text evidence="10">The sequence shown here is derived from an EMBL/GenBank/DDBJ whole genome shotgun (WGS) entry which is preliminary data.</text>
</comment>
<gene>
    <name evidence="10" type="ORF">DPMN_079673</name>
</gene>
<dbReference type="PANTHER" id="PTHR12137">
    <property type="entry name" value="CARBOHYDRATE SULFOTRANSFERASE"/>
    <property type="match status" value="1"/>
</dbReference>
<keyword evidence="4" id="KW-0812">Transmembrane</keyword>
<proteinExistence type="inferred from homology"/>
<evidence type="ECO:0000256" key="4">
    <source>
        <dbReference type="ARBA" id="ARBA00022692"/>
    </source>
</evidence>
<comment type="similarity">
    <text evidence="2 9">Belongs to the sulfotransferase 2 family.</text>
</comment>
<dbReference type="PANTHER" id="PTHR12137:SF54">
    <property type="entry name" value="CARBOHYDRATE SULFOTRANSFERASE"/>
    <property type="match status" value="1"/>
</dbReference>
<keyword evidence="9" id="KW-0119">Carbohydrate metabolism</keyword>
<dbReference type="Pfam" id="PF03567">
    <property type="entry name" value="Sulfotransfer_2"/>
    <property type="match status" value="1"/>
</dbReference>
<dbReference type="GO" id="GO:0008146">
    <property type="term" value="F:sulfotransferase activity"/>
    <property type="evidence" value="ECO:0007669"/>
    <property type="project" value="InterPro"/>
</dbReference>
<evidence type="ECO:0000256" key="5">
    <source>
        <dbReference type="ARBA" id="ARBA00022989"/>
    </source>
</evidence>
<dbReference type="InterPro" id="IPR005331">
    <property type="entry name" value="Sulfotransferase"/>
</dbReference>
<dbReference type="GO" id="GO:0016051">
    <property type="term" value="P:carbohydrate biosynthetic process"/>
    <property type="evidence" value="ECO:0007669"/>
    <property type="project" value="InterPro"/>
</dbReference>
<evidence type="ECO:0000256" key="7">
    <source>
        <dbReference type="ARBA" id="ARBA00023136"/>
    </source>
</evidence>
<keyword evidence="5" id="KW-1133">Transmembrane helix</keyword>
<evidence type="ECO:0000256" key="3">
    <source>
        <dbReference type="ARBA" id="ARBA00022679"/>
    </source>
</evidence>
<protein>
    <recommendedName>
        <fullName evidence="9">Carbohydrate sulfotransferase</fullName>
        <ecNumber evidence="9">2.8.2.-</ecNumber>
    </recommendedName>
</protein>
<comment type="subcellular location">
    <subcellularLocation>
        <location evidence="1 9">Golgi apparatus membrane</location>
        <topology evidence="1 9">Single-pass type II membrane protein</topology>
    </subcellularLocation>
</comment>
<name>A0A9D4BQA5_DREPO</name>
<accession>A0A9D4BQA5</accession>
<evidence type="ECO:0000256" key="6">
    <source>
        <dbReference type="ARBA" id="ARBA00023034"/>
    </source>
</evidence>
<evidence type="ECO:0000313" key="10">
    <source>
        <dbReference type="EMBL" id="KAH3704614.1"/>
    </source>
</evidence>
<reference evidence="10" key="1">
    <citation type="journal article" date="2019" name="bioRxiv">
        <title>The Genome of the Zebra Mussel, Dreissena polymorpha: A Resource for Invasive Species Research.</title>
        <authorList>
            <person name="McCartney M.A."/>
            <person name="Auch B."/>
            <person name="Kono T."/>
            <person name="Mallez S."/>
            <person name="Zhang Y."/>
            <person name="Obille A."/>
            <person name="Becker A."/>
            <person name="Abrahante J.E."/>
            <person name="Garbe J."/>
            <person name="Badalamenti J.P."/>
            <person name="Herman A."/>
            <person name="Mangelson H."/>
            <person name="Liachko I."/>
            <person name="Sullivan S."/>
            <person name="Sone E.D."/>
            <person name="Koren S."/>
            <person name="Silverstein K.A.T."/>
            <person name="Beckman K.B."/>
            <person name="Gohl D.M."/>
        </authorList>
    </citation>
    <scope>NUCLEOTIDE SEQUENCE</scope>
    <source>
        <strain evidence="10">Duluth1</strain>
        <tissue evidence="10">Whole animal</tissue>
    </source>
</reference>
<dbReference type="Proteomes" id="UP000828390">
    <property type="component" value="Unassembled WGS sequence"/>
</dbReference>
<dbReference type="EMBL" id="JAIWYP010000015">
    <property type="protein sequence ID" value="KAH3704614.1"/>
    <property type="molecule type" value="Genomic_DNA"/>
</dbReference>
<keyword evidence="3 9" id="KW-0808">Transferase</keyword>